<keyword evidence="2" id="KW-1185">Reference proteome</keyword>
<dbReference type="AlphaFoldDB" id="A0A1R2C9U5"/>
<evidence type="ECO:0000313" key="2">
    <source>
        <dbReference type="Proteomes" id="UP000187209"/>
    </source>
</evidence>
<gene>
    <name evidence="1" type="ORF">SteCoe_12839</name>
</gene>
<name>A0A1R2C9U5_9CILI</name>
<organism evidence="1 2">
    <name type="scientific">Stentor coeruleus</name>
    <dbReference type="NCBI Taxonomy" id="5963"/>
    <lineage>
        <taxon>Eukaryota</taxon>
        <taxon>Sar</taxon>
        <taxon>Alveolata</taxon>
        <taxon>Ciliophora</taxon>
        <taxon>Postciliodesmatophora</taxon>
        <taxon>Heterotrichea</taxon>
        <taxon>Heterotrichida</taxon>
        <taxon>Stentoridae</taxon>
        <taxon>Stentor</taxon>
    </lineage>
</organism>
<sequence length="252" mass="29494">MQISENNAKLNIPNLIQMIQAKPPDNTSQKQPKFFPYIETYGHKHEGEENMLMNKTIKFRESYIHNRTLRYLEPTFSYRQVLTKLKNEIMYTGKPDKRQKIKTIENTHNLKDIIYKTELFIAKDIEPIPKTVQHKKAKSQFPNGVTKMKKIMLPLQRYSGMSPDILRVTNFVQNEVGKKRFGASVDKTSERWKRQMENLTFYQDTSNTLQDDGNMMDNAYTRGKYQLTATVIVKDPKRKLTCDAVSNTDLSM</sequence>
<proteinExistence type="predicted"/>
<accession>A0A1R2C9U5</accession>
<evidence type="ECO:0000313" key="1">
    <source>
        <dbReference type="EMBL" id="OMJ85772.1"/>
    </source>
</evidence>
<dbReference type="Proteomes" id="UP000187209">
    <property type="component" value="Unassembled WGS sequence"/>
</dbReference>
<protein>
    <submittedName>
        <fullName evidence="1">Uncharacterized protein</fullName>
    </submittedName>
</protein>
<reference evidence="1 2" key="1">
    <citation type="submission" date="2016-11" db="EMBL/GenBank/DDBJ databases">
        <title>The macronuclear genome of Stentor coeruleus: a giant cell with tiny introns.</title>
        <authorList>
            <person name="Slabodnick M."/>
            <person name="Ruby J.G."/>
            <person name="Reiff S.B."/>
            <person name="Swart E.C."/>
            <person name="Gosai S."/>
            <person name="Prabakaran S."/>
            <person name="Witkowska E."/>
            <person name="Larue G.E."/>
            <person name="Fisher S."/>
            <person name="Freeman R.M."/>
            <person name="Gunawardena J."/>
            <person name="Chu W."/>
            <person name="Stover N.A."/>
            <person name="Gregory B.D."/>
            <person name="Nowacki M."/>
            <person name="Derisi J."/>
            <person name="Roy S.W."/>
            <person name="Marshall W.F."/>
            <person name="Sood P."/>
        </authorList>
    </citation>
    <scope>NUCLEOTIDE SEQUENCE [LARGE SCALE GENOMIC DNA]</scope>
    <source>
        <strain evidence="1">WM001</strain>
    </source>
</reference>
<dbReference type="EMBL" id="MPUH01000226">
    <property type="protein sequence ID" value="OMJ85772.1"/>
    <property type="molecule type" value="Genomic_DNA"/>
</dbReference>
<comment type="caution">
    <text evidence="1">The sequence shown here is derived from an EMBL/GenBank/DDBJ whole genome shotgun (WGS) entry which is preliminary data.</text>
</comment>